<keyword evidence="7" id="KW-0472">Membrane</keyword>
<dbReference type="GO" id="GO:0005524">
    <property type="term" value="F:ATP binding"/>
    <property type="evidence" value="ECO:0007669"/>
    <property type="project" value="UniProtKB-UniRule"/>
</dbReference>
<proteinExistence type="predicted"/>
<keyword evidence="2 5" id="KW-0547">Nucleotide-binding</keyword>
<dbReference type="Pfam" id="PF00069">
    <property type="entry name" value="Pkinase"/>
    <property type="match status" value="1"/>
</dbReference>
<evidence type="ECO:0000259" key="8">
    <source>
        <dbReference type="PROSITE" id="PS50011"/>
    </source>
</evidence>
<keyword evidence="10" id="KW-1185">Reference proteome</keyword>
<evidence type="ECO:0000256" key="3">
    <source>
        <dbReference type="ARBA" id="ARBA00022777"/>
    </source>
</evidence>
<gene>
    <name evidence="9" type="ORF">H4W31_004087</name>
</gene>
<comment type="caution">
    <text evidence="9">The sequence shown here is derived from an EMBL/GenBank/DDBJ whole genome shotgun (WGS) entry which is preliminary data.</text>
</comment>
<protein>
    <submittedName>
        <fullName evidence="9">Serine/threonine protein kinase</fullName>
    </submittedName>
</protein>
<feature type="binding site" evidence="5">
    <location>
        <position position="39"/>
    </location>
    <ligand>
        <name>ATP</name>
        <dbReference type="ChEBI" id="CHEBI:30616"/>
    </ligand>
</feature>
<dbReference type="AlphaFoldDB" id="A0A927M657"/>
<evidence type="ECO:0000256" key="1">
    <source>
        <dbReference type="ARBA" id="ARBA00022679"/>
    </source>
</evidence>
<organism evidence="9 10">
    <name type="scientific">Plantactinospora soyae</name>
    <dbReference type="NCBI Taxonomy" id="1544732"/>
    <lineage>
        <taxon>Bacteria</taxon>
        <taxon>Bacillati</taxon>
        <taxon>Actinomycetota</taxon>
        <taxon>Actinomycetes</taxon>
        <taxon>Micromonosporales</taxon>
        <taxon>Micromonosporaceae</taxon>
        <taxon>Plantactinospora</taxon>
    </lineage>
</organism>
<evidence type="ECO:0000256" key="4">
    <source>
        <dbReference type="ARBA" id="ARBA00022840"/>
    </source>
</evidence>
<evidence type="ECO:0000313" key="10">
    <source>
        <dbReference type="Proteomes" id="UP000649753"/>
    </source>
</evidence>
<keyword evidence="7" id="KW-0812">Transmembrane</keyword>
<keyword evidence="4 5" id="KW-0067">ATP-binding</keyword>
<evidence type="ECO:0000256" key="7">
    <source>
        <dbReference type="SAM" id="Phobius"/>
    </source>
</evidence>
<dbReference type="CDD" id="cd14014">
    <property type="entry name" value="STKc_PknB_like"/>
    <property type="match status" value="1"/>
</dbReference>
<dbReference type="InterPro" id="IPR011009">
    <property type="entry name" value="Kinase-like_dom_sf"/>
</dbReference>
<dbReference type="Proteomes" id="UP000649753">
    <property type="component" value="Unassembled WGS sequence"/>
</dbReference>
<keyword evidence="3 9" id="KW-0418">Kinase</keyword>
<accession>A0A927M657</accession>
<keyword evidence="7" id="KW-1133">Transmembrane helix</keyword>
<reference evidence="9" key="1">
    <citation type="submission" date="2020-10" db="EMBL/GenBank/DDBJ databases">
        <title>Sequencing the genomes of 1000 actinobacteria strains.</title>
        <authorList>
            <person name="Klenk H.-P."/>
        </authorList>
    </citation>
    <scope>NUCLEOTIDE SEQUENCE</scope>
    <source>
        <strain evidence="9">DSM 46832</strain>
    </source>
</reference>
<dbReference type="EMBL" id="JADBEB010000001">
    <property type="protein sequence ID" value="MBE1488449.1"/>
    <property type="molecule type" value="Genomic_DNA"/>
</dbReference>
<evidence type="ECO:0000256" key="2">
    <source>
        <dbReference type="ARBA" id="ARBA00022741"/>
    </source>
</evidence>
<dbReference type="GO" id="GO:0004674">
    <property type="term" value="F:protein serine/threonine kinase activity"/>
    <property type="evidence" value="ECO:0007669"/>
    <property type="project" value="UniProtKB-KW"/>
</dbReference>
<feature type="region of interest" description="Disordered" evidence="6">
    <location>
        <begin position="287"/>
        <end position="315"/>
    </location>
</feature>
<dbReference type="PROSITE" id="PS50011">
    <property type="entry name" value="PROTEIN_KINASE_DOM"/>
    <property type="match status" value="1"/>
</dbReference>
<dbReference type="PROSITE" id="PS00107">
    <property type="entry name" value="PROTEIN_KINASE_ATP"/>
    <property type="match status" value="1"/>
</dbReference>
<dbReference type="RefSeq" id="WP_318783292.1">
    <property type="nucleotide sequence ID" value="NZ_JADBEB010000001.1"/>
</dbReference>
<feature type="compositionally biased region" description="Low complexity" evidence="6">
    <location>
        <begin position="287"/>
        <end position="310"/>
    </location>
</feature>
<dbReference type="InterPro" id="IPR008266">
    <property type="entry name" value="Tyr_kinase_AS"/>
</dbReference>
<feature type="compositionally biased region" description="Basic and acidic residues" evidence="6">
    <location>
        <begin position="159"/>
        <end position="175"/>
    </location>
</feature>
<dbReference type="SUPFAM" id="SSF56112">
    <property type="entry name" value="Protein kinase-like (PK-like)"/>
    <property type="match status" value="1"/>
</dbReference>
<name>A0A927M657_9ACTN</name>
<keyword evidence="1" id="KW-0808">Transferase</keyword>
<dbReference type="PANTHER" id="PTHR43289">
    <property type="entry name" value="MITOGEN-ACTIVATED PROTEIN KINASE KINASE KINASE 20-RELATED"/>
    <property type="match status" value="1"/>
</dbReference>
<feature type="compositionally biased region" description="Basic and acidic residues" evidence="6">
    <location>
        <begin position="193"/>
        <end position="214"/>
    </location>
</feature>
<dbReference type="InterPro" id="IPR000719">
    <property type="entry name" value="Prot_kinase_dom"/>
</dbReference>
<dbReference type="PROSITE" id="PS00109">
    <property type="entry name" value="PROTEIN_KINASE_TYR"/>
    <property type="match status" value="1"/>
</dbReference>
<keyword evidence="9" id="KW-0723">Serine/threonine-protein kinase</keyword>
<dbReference type="InterPro" id="IPR017441">
    <property type="entry name" value="Protein_kinase_ATP_BS"/>
</dbReference>
<evidence type="ECO:0000313" key="9">
    <source>
        <dbReference type="EMBL" id="MBE1488449.1"/>
    </source>
</evidence>
<feature type="transmembrane region" description="Helical" evidence="7">
    <location>
        <begin position="373"/>
        <end position="397"/>
    </location>
</feature>
<dbReference type="Gene3D" id="1.10.510.10">
    <property type="entry name" value="Transferase(Phosphotransferase) domain 1"/>
    <property type="match status" value="2"/>
</dbReference>
<dbReference type="PANTHER" id="PTHR43289:SF34">
    <property type="entry name" value="SERINE_THREONINE-PROTEIN KINASE YBDM-RELATED"/>
    <property type="match status" value="1"/>
</dbReference>
<feature type="region of interest" description="Disordered" evidence="6">
    <location>
        <begin position="135"/>
        <end position="216"/>
    </location>
</feature>
<evidence type="ECO:0000256" key="5">
    <source>
        <dbReference type="PROSITE-ProRule" id="PRU10141"/>
    </source>
</evidence>
<evidence type="ECO:0000256" key="6">
    <source>
        <dbReference type="SAM" id="MobiDB-lite"/>
    </source>
</evidence>
<feature type="domain" description="Protein kinase" evidence="8">
    <location>
        <begin position="10"/>
        <end position="354"/>
    </location>
</feature>
<sequence length="555" mass="58443">MNPLRRIGPYQVERLLGFGSFATVWLGHDPSLGSRVAIKVLAENWSQDLRVRERFLDEGRLLWRLDHERLVRVYSVGELDDGRPYLVMAWAEGGSLRDRLAAGPMPVARALRVLREIALGVGVLHANGIVHRDLTPGNVLFQPRPSTIEAGRSTEPADESDRTGPDASDPDRADPNRTGPDATDPDSTGPPETDPHKTDPHEAGPDGTAPDRVENATLDPDATESVLIADLGLAKALAAASGLTARAGTPGYMAPEQDASLALVDARTDVFGLGRLGATLLGATPFGATPSPNGSSSPSDDLPSDPVTTPGSGPVLRAGVPAGVAAVLWKATAHRPDDRYPDAMAFTVALDRATGVEPAEPVDRRRRRRSRTLLVAALLAVVVALSAATVAVLTVAWPHRNTDIGEDSTGRITVALPDGWRVSGSGWLGQRGPDGALEPALVMSPDPDRWRRDPSVPGAFVGLSRTLAARHSPVGYVAQHPHAECVAAPVRTVRLGAIDWFVAGFTACQEGKPVIVEAAGIGPDGAGLVHVQVAPPVASTPDFVDTLLAGVRVRP</sequence>